<dbReference type="GO" id="GO:0009254">
    <property type="term" value="P:peptidoglycan turnover"/>
    <property type="evidence" value="ECO:0007669"/>
    <property type="project" value="InterPro"/>
</dbReference>
<dbReference type="Gene3D" id="3.30.420.40">
    <property type="match status" value="1"/>
</dbReference>
<dbReference type="GO" id="GO:0016301">
    <property type="term" value="F:kinase activity"/>
    <property type="evidence" value="ECO:0007669"/>
    <property type="project" value="UniProtKB-KW"/>
</dbReference>
<dbReference type="PANTHER" id="PTHR30605:SF0">
    <property type="entry name" value="ANHYDRO-N-ACETYLMURAMIC ACID KINASE"/>
    <property type="match status" value="1"/>
</dbReference>
<dbReference type="AlphaFoldDB" id="A0A3B0QVT6"/>
<protein>
    <submittedName>
        <fullName evidence="1">Anhydro-N-acetylmuramic acid kinase</fullName>
        <ecNumber evidence="1">2.7.1.170</ecNumber>
    </submittedName>
</protein>
<dbReference type="EMBL" id="UOEB01000140">
    <property type="protein sequence ID" value="VAV84229.1"/>
    <property type="molecule type" value="Genomic_DNA"/>
</dbReference>
<keyword evidence="1" id="KW-0808">Transferase</keyword>
<dbReference type="GO" id="GO:0005524">
    <property type="term" value="F:ATP binding"/>
    <property type="evidence" value="ECO:0007669"/>
    <property type="project" value="InterPro"/>
</dbReference>
<evidence type="ECO:0000313" key="1">
    <source>
        <dbReference type="EMBL" id="VAV84229.1"/>
    </source>
</evidence>
<sequence>TVTVSYDKFWLDILKRLVDFSLEELKNIDEDYSSYLANLVKGFIKKFNIKDIDAICSHGHTALHQPERGLTYQIGNLPNIANLLNQKVVCDFRVQDVEFGGQGAPLVPVGDQLLFSQYDFCLNLGGFANVSTEINNVRIAYDICPVNIVLNYYVKQLDLDFDDEGEINQIGAAIE</sequence>
<name>A0A3B0QVT6_9ZZZZ</name>
<dbReference type="InterPro" id="IPR005338">
    <property type="entry name" value="Anhydro_N_Ac-Mur_kinase"/>
</dbReference>
<dbReference type="PANTHER" id="PTHR30605">
    <property type="entry name" value="ANHYDRO-N-ACETYLMURAMIC ACID KINASE"/>
    <property type="match status" value="1"/>
</dbReference>
<reference evidence="1" key="1">
    <citation type="submission" date="2018-06" db="EMBL/GenBank/DDBJ databases">
        <authorList>
            <person name="Zhirakovskaya E."/>
        </authorList>
    </citation>
    <scope>NUCLEOTIDE SEQUENCE</scope>
</reference>
<dbReference type="Pfam" id="PF03702">
    <property type="entry name" value="AnmK"/>
    <property type="match status" value="1"/>
</dbReference>
<dbReference type="EC" id="2.7.1.170" evidence="1"/>
<feature type="non-terminal residue" evidence="1">
    <location>
        <position position="1"/>
    </location>
</feature>
<dbReference type="GO" id="GO:0016773">
    <property type="term" value="F:phosphotransferase activity, alcohol group as acceptor"/>
    <property type="evidence" value="ECO:0007669"/>
    <property type="project" value="InterPro"/>
</dbReference>
<proteinExistence type="predicted"/>
<gene>
    <name evidence="1" type="ORF">MNBD_BACTEROID02-943</name>
</gene>
<organism evidence="1">
    <name type="scientific">hydrothermal vent metagenome</name>
    <dbReference type="NCBI Taxonomy" id="652676"/>
    <lineage>
        <taxon>unclassified sequences</taxon>
        <taxon>metagenomes</taxon>
        <taxon>ecological metagenomes</taxon>
    </lineage>
</organism>
<accession>A0A3B0QVT6</accession>
<keyword evidence="1" id="KW-0418">Kinase</keyword>
<dbReference type="GO" id="GO:0006040">
    <property type="term" value="P:amino sugar metabolic process"/>
    <property type="evidence" value="ECO:0007669"/>
    <property type="project" value="InterPro"/>
</dbReference>